<dbReference type="RefSeq" id="WP_003785229.1">
    <property type="nucleotide sequence ID" value="NZ_CP091518.1"/>
</dbReference>
<dbReference type="InterPro" id="IPR036291">
    <property type="entry name" value="NAD(P)-bd_dom_sf"/>
</dbReference>
<dbReference type="SUPFAM" id="SSF51735">
    <property type="entry name" value="NAD(P)-binding Rossmann-fold domains"/>
    <property type="match status" value="1"/>
</dbReference>
<dbReference type="GeneID" id="93262102"/>
<evidence type="ECO:0000313" key="1">
    <source>
        <dbReference type="EMBL" id="SQH24605.1"/>
    </source>
</evidence>
<protein>
    <recommendedName>
        <fullName evidence="3">NADH-flavin reductase</fullName>
    </recommendedName>
</protein>
<proteinExistence type="predicted"/>
<evidence type="ECO:0000313" key="2">
    <source>
        <dbReference type="Proteomes" id="UP000248598"/>
    </source>
</evidence>
<name>A0AAX2J3V2_KINKI</name>
<dbReference type="AlphaFoldDB" id="A0AAX2J3V2"/>
<organism evidence="1 2">
    <name type="scientific">Kingella kingae</name>
    <dbReference type="NCBI Taxonomy" id="504"/>
    <lineage>
        <taxon>Bacteria</taxon>
        <taxon>Pseudomonadati</taxon>
        <taxon>Pseudomonadota</taxon>
        <taxon>Betaproteobacteria</taxon>
        <taxon>Neisseriales</taxon>
        <taxon>Neisseriaceae</taxon>
        <taxon>Kingella</taxon>
    </lineage>
</organism>
<accession>A0AAX2J3V2</accession>
<evidence type="ECO:0008006" key="3">
    <source>
        <dbReference type="Google" id="ProtNLM"/>
    </source>
</evidence>
<dbReference type="Gene3D" id="3.40.50.720">
    <property type="entry name" value="NAD(P)-binding Rossmann-like Domain"/>
    <property type="match status" value="1"/>
</dbReference>
<dbReference type="EMBL" id="LS483426">
    <property type="protein sequence ID" value="SQH24605.1"/>
    <property type="molecule type" value="Genomic_DNA"/>
</dbReference>
<dbReference type="Proteomes" id="UP000248598">
    <property type="component" value="Chromosome 1"/>
</dbReference>
<sequence>MAISVLIIGMGFVGRALAESLYQQNIAVGAIKRHLTSDDVNLPIALDAADLNRPVWQAHWANYTTWVLLLPPSAMADYAATVAWWVQRGQRVGVQHWIYGSSVGVFGATQGVCDERTVPTPSTESGKKVQAAEQLLLNSGATNVDIVRLGGLYTAERHPLYSLLRREMPLSGGNAVANMIHRDAAVAKLVQAALSSNGCRIVHAVEQPALCKRDFYAREAKKLGQPAPVWLDNAPASAKQIISTT</sequence>
<gene>
    <name evidence="1" type="primary">yeeZ</name>
    <name evidence="1" type="ORF">NCTC10529_00793</name>
</gene>
<reference evidence="1 2" key="1">
    <citation type="submission" date="2018-06" db="EMBL/GenBank/DDBJ databases">
        <authorList>
            <consortium name="Pathogen Informatics"/>
            <person name="Doyle S."/>
        </authorList>
    </citation>
    <scope>NUCLEOTIDE SEQUENCE [LARGE SCALE GENOMIC DNA]</scope>
    <source>
        <strain evidence="1 2">NCTC10529</strain>
    </source>
</reference>